<name>A0ABR3J8Z0_9AGAR</name>
<accession>A0ABR3J8Z0</accession>
<organism evidence="1 2">
    <name type="scientific">Hohenbuehelia grisea</name>
    <dbReference type="NCBI Taxonomy" id="104357"/>
    <lineage>
        <taxon>Eukaryota</taxon>
        <taxon>Fungi</taxon>
        <taxon>Dikarya</taxon>
        <taxon>Basidiomycota</taxon>
        <taxon>Agaricomycotina</taxon>
        <taxon>Agaricomycetes</taxon>
        <taxon>Agaricomycetidae</taxon>
        <taxon>Agaricales</taxon>
        <taxon>Pleurotineae</taxon>
        <taxon>Pleurotaceae</taxon>
        <taxon>Hohenbuehelia</taxon>
    </lineage>
</organism>
<evidence type="ECO:0000313" key="2">
    <source>
        <dbReference type="Proteomes" id="UP001556367"/>
    </source>
</evidence>
<evidence type="ECO:0008006" key="3">
    <source>
        <dbReference type="Google" id="ProtNLM"/>
    </source>
</evidence>
<dbReference type="Proteomes" id="UP001556367">
    <property type="component" value="Unassembled WGS sequence"/>
</dbReference>
<evidence type="ECO:0000313" key="1">
    <source>
        <dbReference type="EMBL" id="KAL0952158.1"/>
    </source>
</evidence>
<keyword evidence="2" id="KW-1185">Reference proteome</keyword>
<protein>
    <recommendedName>
        <fullName evidence="3">F-box domain-containing protein</fullName>
    </recommendedName>
</protein>
<dbReference type="EMBL" id="JASNQZ010000011">
    <property type="protein sequence ID" value="KAL0952158.1"/>
    <property type="molecule type" value="Genomic_DNA"/>
</dbReference>
<sequence>MLVAQPNSTLPFQFPVDLTRDIFEISARESARTAQQLVLVSRIVRTWIETVLYESVTLVSRAHADKFISSFEHRPPSFFKNIKSLVLEYRVGWTRAARVLELCTDVEDLSCCVPFPLSLPNIAQMTPRRLKLNVTTSGFDAPDNATRTPDFTLPLFANATHLLFVDTQSWDHWQGIEALQNATHLGLHLCAILPERLALISHILDVCPNLKLVWLRVYEECDTMSGLTLFDDPRVVMEKVPPKTAGGSWDDRWRGKEDFWAQAEMVVQVQTQHRLTSRQWSVDGCTSYANVLQT</sequence>
<proteinExistence type="predicted"/>
<gene>
    <name evidence="1" type="ORF">HGRIS_008774</name>
</gene>
<comment type="caution">
    <text evidence="1">The sequence shown here is derived from an EMBL/GenBank/DDBJ whole genome shotgun (WGS) entry which is preliminary data.</text>
</comment>
<reference evidence="2" key="1">
    <citation type="submission" date="2024-06" db="EMBL/GenBank/DDBJ databases">
        <title>Multi-omics analyses provide insights into the biosynthesis of the anticancer antibiotic pleurotin in Hohenbuehelia grisea.</title>
        <authorList>
            <person name="Weaver J.A."/>
            <person name="Alberti F."/>
        </authorList>
    </citation>
    <scope>NUCLEOTIDE SEQUENCE [LARGE SCALE GENOMIC DNA]</scope>
    <source>
        <strain evidence="2">T-177</strain>
    </source>
</reference>